<evidence type="ECO:0000259" key="2">
    <source>
        <dbReference type="SMART" id="SM00899"/>
    </source>
</evidence>
<dbReference type="InterPro" id="IPR053184">
    <property type="entry name" value="FeoA-like"/>
</dbReference>
<dbReference type="Gene3D" id="2.30.30.90">
    <property type="match status" value="1"/>
</dbReference>
<evidence type="ECO:0000313" key="4">
    <source>
        <dbReference type="Proteomes" id="UP000004160"/>
    </source>
</evidence>
<dbReference type="PANTHER" id="PTHR43151">
    <property type="entry name" value="FEOA FAMILY PROTEIN"/>
    <property type="match status" value="1"/>
</dbReference>
<evidence type="ECO:0000313" key="3">
    <source>
        <dbReference type="EMBL" id="EGN66089.1"/>
    </source>
</evidence>
<keyword evidence="1" id="KW-0408">Iron</keyword>
<proteinExistence type="predicted"/>
<organism evidence="3 4">
    <name type="scientific">Fusobacterium animalis 11_3_2</name>
    <dbReference type="NCBI Taxonomy" id="457403"/>
    <lineage>
        <taxon>Bacteria</taxon>
        <taxon>Fusobacteriati</taxon>
        <taxon>Fusobacteriota</taxon>
        <taxon>Fusobacteriia</taxon>
        <taxon>Fusobacteriales</taxon>
        <taxon>Fusobacteriaceae</taxon>
        <taxon>Fusobacterium</taxon>
    </lineage>
</organism>
<gene>
    <name evidence="3" type="ORF">HMPREF0401_00191</name>
</gene>
<dbReference type="PANTHER" id="PTHR43151:SF1">
    <property type="entry name" value="SSR2333 PROTEIN"/>
    <property type="match status" value="1"/>
</dbReference>
<dbReference type="Proteomes" id="UP000004160">
    <property type="component" value="Unassembled WGS sequence"/>
</dbReference>
<evidence type="ECO:0000256" key="1">
    <source>
        <dbReference type="ARBA" id="ARBA00023004"/>
    </source>
</evidence>
<comment type="caution">
    <text evidence="3">The sequence shown here is derived from an EMBL/GenBank/DDBJ whole genome shotgun (WGS) entry which is preliminary data.</text>
</comment>
<reference evidence="3" key="1">
    <citation type="submission" date="2011-05" db="EMBL/GenBank/DDBJ databases">
        <title>The Genome Sequence of Fusobacterium sp. 11_3_2.</title>
        <authorList>
            <consortium name="The Broad Institute Genome Sequencing Platform"/>
            <person name="Earl A."/>
            <person name="Ward D."/>
            <person name="Feldgarden M."/>
            <person name="Gevers D."/>
            <person name="Sibley C.D."/>
            <person name="White A.P."/>
            <person name="Crowley S."/>
            <person name="Surette M."/>
            <person name="Strauss J.C."/>
            <person name="Ambrose C.E."/>
            <person name="Allen-Vercoe E."/>
            <person name="Young S.K."/>
            <person name="Zeng Q."/>
            <person name="Gargeya S."/>
            <person name="Fitzgerald M."/>
            <person name="Haas B."/>
            <person name="Abouelleil A."/>
            <person name="Alvarado L."/>
            <person name="Arachchi H.M."/>
            <person name="Berlin A."/>
            <person name="Brown A."/>
            <person name="Chapman S.B."/>
            <person name="Chen Z."/>
            <person name="Dunbar C."/>
            <person name="Freedman E."/>
            <person name="Gearin G."/>
            <person name="Gellesch M."/>
            <person name="Goldberg J."/>
            <person name="Griggs A."/>
            <person name="Gujja S."/>
            <person name="Heiman D."/>
            <person name="Howarth C."/>
            <person name="Larson L."/>
            <person name="Lui A."/>
            <person name="MacDonald P.J.P."/>
            <person name="Mehta T."/>
            <person name="Montmayeur A."/>
            <person name="Murphy C."/>
            <person name="Neiman D."/>
            <person name="Pearson M."/>
            <person name="Priest M."/>
            <person name="Roberts A."/>
            <person name="Saif S."/>
            <person name="Shea T."/>
            <person name="Shenoy N."/>
            <person name="Sisk P."/>
            <person name="Stolte C."/>
            <person name="Sykes S."/>
            <person name="Wortman J."/>
            <person name="Nusbaum C."/>
            <person name="Birren B."/>
        </authorList>
    </citation>
    <scope>NUCLEOTIDE SEQUENCE [LARGE SCALE GENOMIC DNA]</scope>
    <source>
        <strain evidence="3">11_3_2</strain>
    </source>
</reference>
<dbReference type="HOGENOM" id="CLU_150646_6_0_0"/>
<dbReference type="SUPFAM" id="SSF50037">
    <property type="entry name" value="C-terminal domain of transcriptional repressors"/>
    <property type="match status" value="1"/>
</dbReference>
<dbReference type="InterPro" id="IPR038157">
    <property type="entry name" value="FeoA_core_dom"/>
</dbReference>
<dbReference type="Pfam" id="PF04023">
    <property type="entry name" value="FeoA"/>
    <property type="match status" value="1"/>
</dbReference>
<sequence length="75" mass="8333">MRIMDLLMAPTGKIMRIIKIKLDGEQKKQLANMGFVENANITVLTENTGNIIVNIKDSRVGIGKDIAQRIIVVPE</sequence>
<keyword evidence="4" id="KW-1185">Reference proteome</keyword>
<dbReference type="InterPro" id="IPR008988">
    <property type="entry name" value="Transcriptional_repressor_C"/>
</dbReference>
<dbReference type="AlphaFoldDB" id="F7KX70"/>
<dbReference type="InterPro" id="IPR007167">
    <property type="entry name" value="Fe-transptr_FeoA-like"/>
</dbReference>
<dbReference type="PATRIC" id="fig|457403.8.peg.192"/>
<feature type="domain" description="Ferrous iron transporter FeoA-like" evidence="2">
    <location>
        <begin position="4"/>
        <end position="74"/>
    </location>
</feature>
<dbReference type="EMBL" id="ACUO01000003">
    <property type="protein sequence ID" value="EGN66089.1"/>
    <property type="molecule type" value="Genomic_DNA"/>
</dbReference>
<protein>
    <submittedName>
        <fullName evidence="3">FeoA domain protein</fullName>
    </submittedName>
</protein>
<dbReference type="GO" id="GO:0046914">
    <property type="term" value="F:transition metal ion binding"/>
    <property type="evidence" value="ECO:0007669"/>
    <property type="project" value="InterPro"/>
</dbReference>
<accession>F7KX70</accession>
<name>F7KX70_9FUSO</name>
<dbReference type="SMART" id="SM00899">
    <property type="entry name" value="FeoA"/>
    <property type="match status" value="1"/>
</dbReference>